<keyword evidence="3" id="KW-1185">Reference proteome</keyword>
<dbReference type="OrthoDB" id="10534539at2759"/>
<protein>
    <submittedName>
        <fullName evidence="2">Uncharacterized protein</fullName>
    </submittedName>
</protein>
<reference evidence="2" key="1">
    <citation type="submission" date="2022-10" db="EMBL/GenBank/DDBJ databases">
        <title>Fusarium specimens isolated from Avocado Roots.</title>
        <authorList>
            <person name="Stajich J."/>
            <person name="Roper C."/>
            <person name="Heimlech-Rivalta G."/>
        </authorList>
    </citation>
    <scope>NUCLEOTIDE SEQUENCE</scope>
    <source>
        <strain evidence="2">CF00143</strain>
    </source>
</reference>
<feature type="compositionally biased region" description="Acidic residues" evidence="1">
    <location>
        <begin position="89"/>
        <end position="102"/>
    </location>
</feature>
<organism evidence="2 3">
    <name type="scientific">Fusarium irregulare</name>
    <dbReference type="NCBI Taxonomy" id="2494466"/>
    <lineage>
        <taxon>Eukaryota</taxon>
        <taxon>Fungi</taxon>
        <taxon>Dikarya</taxon>
        <taxon>Ascomycota</taxon>
        <taxon>Pezizomycotina</taxon>
        <taxon>Sordariomycetes</taxon>
        <taxon>Hypocreomycetidae</taxon>
        <taxon>Hypocreales</taxon>
        <taxon>Nectriaceae</taxon>
        <taxon>Fusarium</taxon>
        <taxon>Fusarium incarnatum-equiseti species complex</taxon>
    </lineage>
</organism>
<dbReference type="EMBL" id="JAPDHF010000020">
    <property type="protein sequence ID" value="KAJ4006121.1"/>
    <property type="molecule type" value="Genomic_DNA"/>
</dbReference>
<feature type="compositionally biased region" description="Polar residues" evidence="1">
    <location>
        <begin position="18"/>
        <end position="33"/>
    </location>
</feature>
<feature type="compositionally biased region" description="Basic and acidic residues" evidence="1">
    <location>
        <begin position="115"/>
        <end position="135"/>
    </location>
</feature>
<feature type="compositionally biased region" description="Basic and acidic residues" evidence="1">
    <location>
        <begin position="142"/>
        <end position="158"/>
    </location>
</feature>
<proteinExistence type="predicted"/>
<comment type="caution">
    <text evidence="2">The sequence shown here is derived from an EMBL/GenBank/DDBJ whole genome shotgun (WGS) entry which is preliminary data.</text>
</comment>
<dbReference type="Proteomes" id="UP001152130">
    <property type="component" value="Unassembled WGS sequence"/>
</dbReference>
<gene>
    <name evidence="2" type="ORF">NW766_010950</name>
</gene>
<dbReference type="AlphaFoldDB" id="A0A9W8PGK9"/>
<name>A0A9W8PGK9_9HYPO</name>
<evidence type="ECO:0000313" key="2">
    <source>
        <dbReference type="EMBL" id="KAJ4006121.1"/>
    </source>
</evidence>
<accession>A0A9W8PGK9</accession>
<sequence length="165" mass="18033">MSGRPKRTASGDLKSRSPVRQRTNTSEDSSSPNVPDRPPAPRVNVTLGQPDGQRTTYDIFVDMPAPGTIPPDIIISMPESRSPTPGDVPEAEEESQEEEEETTASPPSTGTSDMPKVKMESPKDEEILPKGQDDLPKDEDETPKAEDKSPEEIKKESSPEMMDES</sequence>
<evidence type="ECO:0000313" key="3">
    <source>
        <dbReference type="Proteomes" id="UP001152130"/>
    </source>
</evidence>
<evidence type="ECO:0000256" key="1">
    <source>
        <dbReference type="SAM" id="MobiDB-lite"/>
    </source>
</evidence>
<feature type="region of interest" description="Disordered" evidence="1">
    <location>
        <begin position="1"/>
        <end position="165"/>
    </location>
</feature>